<evidence type="ECO:0000313" key="2">
    <source>
        <dbReference type="Proteomes" id="UP001044222"/>
    </source>
</evidence>
<proteinExistence type="predicted"/>
<evidence type="ECO:0000313" key="1">
    <source>
        <dbReference type="EMBL" id="KAG5855003.1"/>
    </source>
</evidence>
<protein>
    <submittedName>
        <fullName evidence="1">Uncharacterized protein</fullName>
    </submittedName>
</protein>
<keyword evidence="2" id="KW-1185">Reference proteome</keyword>
<gene>
    <name evidence="1" type="ORF">ANANG_G00044090</name>
</gene>
<organism evidence="1 2">
    <name type="scientific">Anguilla anguilla</name>
    <name type="common">European freshwater eel</name>
    <name type="synonym">Muraena anguilla</name>
    <dbReference type="NCBI Taxonomy" id="7936"/>
    <lineage>
        <taxon>Eukaryota</taxon>
        <taxon>Metazoa</taxon>
        <taxon>Chordata</taxon>
        <taxon>Craniata</taxon>
        <taxon>Vertebrata</taxon>
        <taxon>Euteleostomi</taxon>
        <taxon>Actinopterygii</taxon>
        <taxon>Neopterygii</taxon>
        <taxon>Teleostei</taxon>
        <taxon>Anguilliformes</taxon>
        <taxon>Anguillidae</taxon>
        <taxon>Anguilla</taxon>
    </lineage>
</organism>
<name>A0A9D3MVP4_ANGAN</name>
<reference evidence="1" key="1">
    <citation type="submission" date="2021-01" db="EMBL/GenBank/DDBJ databases">
        <title>A chromosome-scale assembly of European eel, Anguilla anguilla.</title>
        <authorList>
            <person name="Henkel C."/>
            <person name="Jong-Raadsen S.A."/>
            <person name="Dufour S."/>
            <person name="Weltzien F.-A."/>
            <person name="Palstra A.P."/>
            <person name="Pelster B."/>
            <person name="Spaink H.P."/>
            <person name="Van Den Thillart G.E."/>
            <person name="Jansen H."/>
            <person name="Zahm M."/>
            <person name="Klopp C."/>
            <person name="Cedric C."/>
            <person name="Louis A."/>
            <person name="Berthelot C."/>
            <person name="Parey E."/>
            <person name="Roest Crollius H."/>
            <person name="Montfort J."/>
            <person name="Robinson-Rechavi M."/>
            <person name="Bucao C."/>
            <person name="Bouchez O."/>
            <person name="Gislard M."/>
            <person name="Lluch J."/>
            <person name="Milhes M."/>
            <person name="Lampietro C."/>
            <person name="Lopez Roques C."/>
            <person name="Donnadieu C."/>
            <person name="Braasch I."/>
            <person name="Desvignes T."/>
            <person name="Postlethwait J."/>
            <person name="Bobe J."/>
            <person name="Guiguen Y."/>
            <person name="Dirks R."/>
        </authorList>
    </citation>
    <scope>NUCLEOTIDE SEQUENCE</scope>
    <source>
        <strain evidence="1">Tag_6206</strain>
        <tissue evidence="1">Liver</tissue>
    </source>
</reference>
<dbReference type="Proteomes" id="UP001044222">
    <property type="component" value="Unassembled WGS sequence"/>
</dbReference>
<dbReference type="AlphaFoldDB" id="A0A9D3MVP4"/>
<dbReference type="EMBL" id="JAFIRN010000002">
    <property type="protein sequence ID" value="KAG5855003.1"/>
    <property type="molecule type" value="Genomic_DNA"/>
</dbReference>
<comment type="caution">
    <text evidence="1">The sequence shown here is derived from an EMBL/GenBank/DDBJ whole genome shotgun (WGS) entry which is preliminary data.</text>
</comment>
<sequence length="98" mass="10933">MTTSAKVSDSQRLERTACDGVGMSFHQTCGRACLRFCRAGDLERNRCWAFSRRALQNSSLSAEWTNTSRFRTAGSLSSTTTSSHWLCCQNYKPVDQVG</sequence>
<accession>A0A9D3MVP4</accession>